<evidence type="ECO:0000313" key="2">
    <source>
        <dbReference type="EMBL" id="TFY77475.1"/>
    </source>
</evidence>
<proteinExistence type="predicted"/>
<evidence type="ECO:0000313" key="3">
    <source>
        <dbReference type="Proteomes" id="UP000298061"/>
    </source>
</evidence>
<dbReference type="OrthoDB" id="2596179at2759"/>
<feature type="compositionally biased region" description="Basic and acidic residues" evidence="1">
    <location>
        <begin position="93"/>
        <end position="118"/>
    </location>
</feature>
<dbReference type="EMBL" id="SFCI01000905">
    <property type="protein sequence ID" value="TFY77475.1"/>
    <property type="molecule type" value="Genomic_DNA"/>
</dbReference>
<keyword evidence="3" id="KW-1185">Reference proteome</keyword>
<comment type="caution">
    <text evidence="2">The sequence shown here is derived from an EMBL/GenBank/DDBJ whole genome shotgun (WGS) entry which is preliminary data.</text>
</comment>
<reference evidence="2 3" key="1">
    <citation type="submission" date="2019-02" db="EMBL/GenBank/DDBJ databases">
        <title>Genome sequencing of the rare red list fungi Hericium alpestre (H. flagellum).</title>
        <authorList>
            <person name="Buettner E."/>
            <person name="Kellner H."/>
        </authorList>
    </citation>
    <scope>NUCLEOTIDE SEQUENCE [LARGE SCALE GENOMIC DNA]</scope>
    <source>
        <strain evidence="2 3">DSM 108284</strain>
    </source>
</reference>
<name>A0A4Y9ZSC5_9AGAM</name>
<dbReference type="Proteomes" id="UP000298061">
    <property type="component" value="Unassembled WGS sequence"/>
</dbReference>
<protein>
    <submittedName>
        <fullName evidence="2">Uncharacterized protein</fullName>
    </submittedName>
</protein>
<feature type="region of interest" description="Disordered" evidence="1">
    <location>
        <begin position="93"/>
        <end position="124"/>
    </location>
</feature>
<organism evidence="2 3">
    <name type="scientific">Hericium alpestre</name>
    <dbReference type="NCBI Taxonomy" id="135208"/>
    <lineage>
        <taxon>Eukaryota</taxon>
        <taxon>Fungi</taxon>
        <taxon>Dikarya</taxon>
        <taxon>Basidiomycota</taxon>
        <taxon>Agaricomycotina</taxon>
        <taxon>Agaricomycetes</taxon>
        <taxon>Russulales</taxon>
        <taxon>Hericiaceae</taxon>
        <taxon>Hericium</taxon>
    </lineage>
</organism>
<evidence type="ECO:0000256" key="1">
    <source>
        <dbReference type="SAM" id="MobiDB-lite"/>
    </source>
</evidence>
<sequence length="124" mass="14431">MASRRYIPELIYSVAFSSLAVHLLFQRRTAEMQQRQVGAQISILEGLKARFLAGERIPDAQVARLKKLGREGESCREDEDDIGWKEVLFGRQETEMEREGTEKWDRRDLERVQQEIQEHSNAPS</sequence>
<accession>A0A4Y9ZSC5</accession>
<dbReference type="AlphaFoldDB" id="A0A4Y9ZSC5"/>
<gene>
    <name evidence="2" type="ORF">EWM64_g6539</name>
</gene>